<keyword evidence="4" id="KW-0479">Metal-binding</keyword>
<dbReference type="InterPro" id="IPR013785">
    <property type="entry name" value="Aldolase_TIM"/>
</dbReference>
<dbReference type="InterPro" id="IPR012837">
    <property type="entry name" value="NrdG"/>
</dbReference>
<dbReference type="SFLD" id="SFLDG01066">
    <property type="entry name" value="organic_radical-activating_enz"/>
    <property type="match status" value="1"/>
</dbReference>
<evidence type="ECO:0000313" key="10">
    <source>
        <dbReference type="Proteomes" id="UP000036873"/>
    </source>
</evidence>
<keyword evidence="7" id="KW-0560">Oxidoreductase</keyword>
<dbReference type="Proteomes" id="UP000036873">
    <property type="component" value="Unassembled WGS sequence"/>
</dbReference>
<reference evidence="10" key="1">
    <citation type="submission" date="2015-07" db="EMBL/GenBank/DDBJ databases">
        <title>Draft genome sequence of Acetobacterium bakii DSM 8293, a potential psychrophilic chemical producer through syngas fermentation.</title>
        <authorList>
            <person name="Song Y."/>
            <person name="Hwang S."/>
            <person name="Cho B.-K."/>
        </authorList>
    </citation>
    <scope>NUCLEOTIDE SEQUENCE [LARGE SCALE GENOMIC DNA]</scope>
    <source>
        <strain evidence="10">DSM 8239</strain>
    </source>
</reference>
<comment type="caution">
    <text evidence="9">The sequence shown here is derived from an EMBL/GenBank/DDBJ whole genome shotgun (WGS) entry which is preliminary data.</text>
</comment>
<dbReference type="AlphaFoldDB" id="A0A0L6U5U1"/>
<dbReference type="SFLD" id="SFLDS00029">
    <property type="entry name" value="Radical_SAM"/>
    <property type="match status" value="1"/>
</dbReference>
<accession>A0A0L6U5U1</accession>
<dbReference type="GO" id="GO:0046872">
    <property type="term" value="F:metal ion binding"/>
    <property type="evidence" value="ECO:0007669"/>
    <property type="project" value="UniProtKB-KW"/>
</dbReference>
<evidence type="ECO:0000256" key="3">
    <source>
        <dbReference type="ARBA" id="ARBA00022691"/>
    </source>
</evidence>
<dbReference type="InterPro" id="IPR034457">
    <property type="entry name" value="Organic_radical-activating"/>
</dbReference>
<dbReference type="SUPFAM" id="SSF102114">
    <property type="entry name" value="Radical SAM enzymes"/>
    <property type="match status" value="1"/>
</dbReference>
<dbReference type="GO" id="GO:0004748">
    <property type="term" value="F:ribonucleoside-diphosphate reductase activity, thioredoxin disulfide as acceptor"/>
    <property type="evidence" value="ECO:0007669"/>
    <property type="project" value="TreeGrafter"/>
</dbReference>
<evidence type="ECO:0000256" key="5">
    <source>
        <dbReference type="ARBA" id="ARBA00023004"/>
    </source>
</evidence>
<sequence>MGLQLRINSILEESIVDGPGLRYVIYTQGCDHHCPACHNPQTHDRQGGMLMDCDALLSQIAEDPLLQGVTFSGGEPFLQAGVLAELAKKIHALKLDVVTYTGYTLEALLDINDPDITALLTETDILIDGPYDHSQRDLSLQFRGSRNQRIISL</sequence>
<dbReference type="Pfam" id="PF13353">
    <property type="entry name" value="Fer4_12"/>
    <property type="match status" value="1"/>
</dbReference>
<dbReference type="PROSITE" id="PS51918">
    <property type="entry name" value="RADICAL_SAM"/>
    <property type="match status" value="1"/>
</dbReference>
<feature type="domain" description="Radical SAM core" evidence="8">
    <location>
        <begin position="16"/>
        <end position="153"/>
    </location>
</feature>
<organism evidence="9 10">
    <name type="scientific">Acetobacterium bakii</name>
    <dbReference type="NCBI Taxonomy" id="52689"/>
    <lineage>
        <taxon>Bacteria</taxon>
        <taxon>Bacillati</taxon>
        <taxon>Bacillota</taxon>
        <taxon>Clostridia</taxon>
        <taxon>Eubacteriales</taxon>
        <taxon>Eubacteriaceae</taxon>
        <taxon>Acetobacterium</taxon>
    </lineage>
</organism>
<evidence type="ECO:0000256" key="7">
    <source>
        <dbReference type="PIRNR" id="PIRNR000368"/>
    </source>
</evidence>
<keyword evidence="5" id="KW-0408">Iron</keyword>
<dbReference type="SFLD" id="SFLDF00299">
    <property type="entry name" value="anaerobic_ribonucleoside-triph"/>
    <property type="match status" value="1"/>
</dbReference>
<evidence type="ECO:0000256" key="2">
    <source>
        <dbReference type="ARBA" id="ARBA00022485"/>
    </source>
</evidence>
<dbReference type="GO" id="GO:0043365">
    <property type="term" value="F:[formate-C-acetyltransferase]-activating enzyme activity"/>
    <property type="evidence" value="ECO:0007669"/>
    <property type="project" value="InterPro"/>
</dbReference>
<evidence type="ECO:0000256" key="4">
    <source>
        <dbReference type="ARBA" id="ARBA00022723"/>
    </source>
</evidence>
<name>A0A0L6U5U1_9FIRM</name>
<dbReference type="PANTHER" id="PTHR30352:SF2">
    <property type="entry name" value="ANAEROBIC RIBONUCLEOSIDE-TRIPHOSPHATE REDUCTASE-ACTIVATING PROTEIN"/>
    <property type="match status" value="1"/>
</dbReference>
<comment type="similarity">
    <text evidence="7">Belongs to the organic radical-activating enzymes family.</text>
</comment>
<dbReference type="STRING" id="52689.AKG39_03255"/>
<dbReference type="PIRSF" id="PIRSF000368">
    <property type="entry name" value="NrdG"/>
    <property type="match status" value="1"/>
</dbReference>
<evidence type="ECO:0000313" key="9">
    <source>
        <dbReference type="EMBL" id="KNZ43175.1"/>
    </source>
</evidence>
<dbReference type="Gene3D" id="3.20.20.70">
    <property type="entry name" value="Aldolase class I"/>
    <property type="match status" value="1"/>
</dbReference>
<keyword evidence="2" id="KW-0004">4Fe-4S</keyword>
<keyword evidence="6" id="KW-0411">Iron-sulfur</keyword>
<keyword evidence="3" id="KW-0949">S-adenosyl-L-methionine</keyword>
<dbReference type="SFLD" id="SFLDG01063">
    <property type="entry name" value="activating_enzymes__group_1"/>
    <property type="match status" value="1"/>
</dbReference>
<proteinExistence type="inferred from homology"/>
<dbReference type="InterPro" id="IPR058240">
    <property type="entry name" value="rSAM_sf"/>
</dbReference>
<comment type="function">
    <text evidence="7">Activation of anaerobic ribonucleoside-triphosphate reductase under anaerobic conditions by generation of an organic free radical, using S-adenosylmethionine and reduced flavodoxin as cosubstrates to produce 5'-deoxy-adenosine.</text>
</comment>
<protein>
    <recommendedName>
        <fullName evidence="7">Anaerobic ribonucleoside-triphosphate reductase-activating protein</fullName>
        <ecNumber evidence="7">1.97.1.-</ecNumber>
    </recommendedName>
</protein>
<gene>
    <name evidence="9" type="ORF">AKG39_03255</name>
</gene>
<dbReference type="EC" id="1.97.1.-" evidence="7"/>
<evidence type="ECO:0000256" key="6">
    <source>
        <dbReference type="ARBA" id="ARBA00023014"/>
    </source>
</evidence>
<dbReference type="EMBL" id="LGYO01000007">
    <property type="protein sequence ID" value="KNZ43175.1"/>
    <property type="molecule type" value="Genomic_DNA"/>
</dbReference>
<dbReference type="OrthoDB" id="9782387at2"/>
<evidence type="ECO:0000259" key="8">
    <source>
        <dbReference type="PROSITE" id="PS51918"/>
    </source>
</evidence>
<dbReference type="PANTHER" id="PTHR30352">
    <property type="entry name" value="PYRUVATE FORMATE-LYASE-ACTIVATING ENZYME"/>
    <property type="match status" value="1"/>
</dbReference>
<dbReference type="NCBIfam" id="TIGR02491">
    <property type="entry name" value="NrdG"/>
    <property type="match status" value="1"/>
</dbReference>
<keyword evidence="10" id="KW-1185">Reference proteome</keyword>
<dbReference type="PATRIC" id="fig|52689.4.peg.3581"/>
<dbReference type="CDD" id="cd01335">
    <property type="entry name" value="Radical_SAM"/>
    <property type="match status" value="1"/>
</dbReference>
<evidence type="ECO:0000256" key="1">
    <source>
        <dbReference type="ARBA" id="ARBA00001966"/>
    </source>
</evidence>
<comment type="cofactor">
    <cofactor evidence="1">
        <name>[4Fe-4S] cluster</name>
        <dbReference type="ChEBI" id="CHEBI:49883"/>
    </cofactor>
</comment>
<dbReference type="GO" id="GO:0051539">
    <property type="term" value="F:4 iron, 4 sulfur cluster binding"/>
    <property type="evidence" value="ECO:0007669"/>
    <property type="project" value="UniProtKB-KW"/>
</dbReference>
<dbReference type="InterPro" id="IPR007197">
    <property type="entry name" value="rSAM"/>
</dbReference>